<evidence type="ECO:0000256" key="1">
    <source>
        <dbReference type="ARBA" id="ARBA00022630"/>
    </source>
</evidence>
<proteinExistence type="predicted"/>
<dbReference type="OrthoDB" id="417877at2759"/>
<feature type="domain" description="FAD-binding" evidence="4">
    <location>
        <begin position="11"/>
        <end position="391"/>
    </location>
</feature>
<dbReference type="eggNOG" id="KOG2614">
    <property type="taxonomic scope" value="Eukaryota"/>
</dbReference>
<evidence type="ECO:0000313" key="6">
    <source>
        <dbReference type="Proteomes" id="UP000053927"/>
    </source>
</evidence>
<dbReference type="AlphaFoldDB" id="R7RWT2"/>
<dbReference type="GO" id="GO:0071949">
    <property type="term" value="F:FAD binding"/>
    <property type="evidence" value="ECO:0007669"/>
    <property type="project" value="InterPro"/>
</dbReference>
<dbReference type="GO" id="GO:0044550">
    <property type="term" value="P:secondary metabolite biosynthetic process"/>
    <property type="evidence" value="ECO:0007669"/>
    <property type="project" value="TreeGrafter"/>
</dbReference>
<reference evidence="6" key="1">
    <citation type="journal article" date="2012" name="Science">
        <title>The Paleozoic origin of enzymatic lignin decomposition reconstructed from 31 fungal genomes.</title>
        <authorList>
            <person name="Floudas D."/>
            <person name="Binder M."/>
            <person name="Riley R."/>
            <person name="Barry K."/>
            <person name="Blanchette R.A."/>
            <person name="Henrissat B."/>
            <person name="Martinez A.T."/>
            <person name="Otillar R."/>
            <person name="Spatafora J.W."/>
            <person name="Yadav J.S."/>
            <person name="Aerts A."/>
            <person name="Benoit I."/>
            <person name="Boyd A."/>
            <person name="Carlson A."/>
            <person name="Copeland A."/>
            <person name="Coutinho P.M."/>
            <person name="de Vries R.P."/>
            <person name="Ferreira P."/>
            <person name="Findley K."/>
            <person name="Foster B."/>
            <person name="Gaskell J."/>
            <person name="Glotzer D."/>
            <person name="Gorecki P."/>
            <person name="Heitman J."/>
            <person name="Hesse C."/>
            <person name="Hori C."/>
            <person name="Igarashi K."/>
            <person name="Jurgens J.A."/>
            <person name="Kallen N."/>
            <person name="Kersten P."/>
            <person name="Kohler A."/>
            <person name="Kuees U."/>
            <person name="Kumar T.K.A."/>
            <person name="Kuo A."/>
            <person name="LaButti K."/>
            <person name="Larrondo L.F."/>
            <person name="Lindquist E."/>
            <person name="Ling A."/>
            <person name="Lombard V."/>
            <person name="Lucas S."/>
            <person name="Lundell T."/>
            <person name="Martin R."/>
            <person name="McLaughlin D.J."/>
            <person name="Morgenstern I."/>
            <person name="Morin E."/>
            <person name="Murat C."/>
            <person name="Nagy L.G."/>
            <person name="Nolan M."/>
            <person name="Ohm R.A."/>
            <person name="Patyshakuliyeva A."/>
            <person name="Rokas A."/>
            <person name="Ruiz-Duenas F.J."/>
            <person name="Sabat G."/>
            <person name="Salamov A."/>
            <person name="Samejima M."/>
            <person name="Schmutz J."/>
            <person name="Slot J.C."/>
            <person name="St John F."/>
            <person name="Stenlid J."/>
            <person name="Sun H."/>
            <person name="Sun S."/>
            <person name="Syed K."/>
            <person name="Tsang A."/>
            <person name="Wiebenga A."/>
            <person name="Young D."/>
            <person name="Pisabarro A."/>
            <person name="Eastwood D.C."/>
            <person name="Martin F."/>
            <person name="Cullen D."/>
            <person name="Grigoriev I.V."/>
            <person name="Hibbett D.S."/>
        </authorList>
    </citation>
    <scope>NUCLEOTIDE SEQUENCE [LARGE SCALE GENOMIC DNA]</scope>
    <source>
        <strain evidence="6">FP-91666</strain>
    </source>
</reference>
<dbReference type="PANTHER" id="PTHR46720:SF3">
    <property type="entry name" value="FAD-BINDING DOMAIN-CONTAINING PROTEIN-RELATED"/>
    <property type="match status" value="1"/>
</dbReference>
<dbReference type="Gene3D" id="3.50.50.60">
    <property type="entry name" value="FAD/NAD(P)-binding domain"/>
    <property type="match status" value="1"/>
</dbReference>
<dbReference type="InterPro" id="IPR002938">
    <property type="entry name" value="FAD-bd"/>
</dbReference>
<dbReference type="InterPro" id="IPR051104">
    <property type="entry name" value="FAD_monoxygenase"/>
</dbReference>
<dbReference type="KEGG" id="shs:STEHIDRAFT_135813"/>
<keyword evidence="3" id="KW-0560">Oxidoreductase</keyword>
<name>R7RWT2_STEHR</name>
<dbReference type="GeneID" id="18798479"/>
<dbReference type="OMA" id="AIQDAYC"/>
<evidence type="ECO:0000313" key="5">
    <source>
        <dbReference type="EMBL" id="EIM79290.1"/>
    </source>
</evidence>
<evidence type="ECO:0000259" key="4">
    <source>
        <dbReference type="Pfam" id="PF01494"/>
    </source>
</evidence>
<protein>
    <submittedName>
        <fullName evidence="5">Salicylate hydroxylase</fullName>
    </submittedName>
</protein>
<keyword evidence="6" id="KW-1185">Reference proteome</keyword>
<dbReference type="Proteomes" id="UP000053927">
    <property type="component" value="Unassembled WGS sequence"/>
</dbReference>
<dbReference type="SUPFAM" id="SSF51905">
    <property type="entry name" value="FAD/NAD(P)-binding domain"/>
    <property type="match status" value="1"/>
</dbReference>
<dbReference type="Pfam" id="PF01494">
    <property type="entry name" value="FAD_binding_3"/>
    <property type="match status" value="1"/>
</dbReference>
<gene>
    <name evidence="5" type="ORF">STEHIDRAFT_135813</name>
</gene>
<evidence type="ECO:0000256" key="2">
    <source>
        <dbReference type="ARBA" id="ARBA00022827"/>
    </source>
</evidence>
<sequence>MATSSRTSKFRVAICGGGVGGLTLAYALSRSPDIQVDVYEAATKFSEVGAGIGVWRRTWQILKTIGLEHDLLQLLDRRPSDDVVPTLQYRKADQPEGQSFSNLHSRGGLLTFHRAEFHSVLLQRLSSRCKTFNSKRLHHYVQPPHASAPIQLVFQDGSTATCDLVIGADGIKSVVRRTMLNEQAQQLEQRGQLNEAADLRDRVEPRFSGVLVHRTLIPADKLRQIAPQNRALSVPTQFLGRNRHIMAYPISHGRYINFVAFEADYSREGSLYTDPWISTVDSRALSRSFSNWELDVQQIASCLDGLTVNRWAVNVMKPLNTFSHGRVVLLGDAAHAMTPFQGAGAGQAIEDAFILSSLLSHPLTTLRTLPQVLSIYSRVRVPFANKIAERSRRNGLDFALNGYHDTGDGAGLTELGERIRKNFEWAWASDAGVELRQATEMLEREVGGRR</sequence>
<dbReference type="PANTHER" id="PTHR46720">
    <property type="entry name" value="HYDROXYLASE, PUTATIVE (AFU_ORTHOLOGUE AFUA_3G01460)-RELATED"/>
    <property type="match status" value="1"/>
</dbReference>
<dbReference type="RefSeq" id="XP_007311594.1">
    <property type="nucleotide sequence ID" value="XM_007311532.1"/>
</dbReference>
<dbReference type="EMBL" id="JH687406">
    <property type="protein sequence ID" value="EIM79290.1"/>
    <property type="molecule type" value="Genomic_DNA"/>
</dbReference>
<keyword evidence="1" id="KW-0285">Flavoprotein</keyword>
<dbReference type="GO" id="GO:0016491">
    <property type="term" value="F:oxidoreductase activity"/>
    <property type="evidence" value="ECO:0007669"/>
    <property type="project" value="UniProtKB-KW"/>
</dbReference>
<keyword evidence="2" id="KW-0274">FAD</keyword>
<dbReference type="SUPFAM" id="SSF54373">
    <property type="entry name" value="FAD-linked reductases, C-terminal domain"/>
    <property type="match status" value="1"/>
</dbReference>
<accession>R7RWT2</accession>
<evidence type="ECO:0000256" key="3">
    <source>
        <dbReference type="ARBA" id="ARBA00023002"/>
    </source>
</evidence>
<organism evidence="5 6">
    <name type="scientific">Stereum hirsutum (strain FP-91666)</name>
    <name type="common">White-rot fungus</name>
    <dbReference type="NCBI Taxonomy" id="721885"/>
    <lineage>
        <taxon>Eukaryota</taxon>
        <taxon>Fungi</taxon>
        <taxon>Dikarya</taxon>
        <taxon>Basidiomycota</taxon>
        <taxon>Agaricomycotina</taxon>
        <taxon>Agaricomycetes</taxon>
        <taxon>Russulales</taxon>
        <taxon>Stereaceae</taxon>
        <taxon>Stereum</taxon>
    </lineage>
</organism>
<dbReference type="PRINTS" id="PR00420">
    <property type="entry name" value="RNGMNOXGNASE"/>
</dbReference>
<dbReference type="InterPro" id="IPR036188">
    <property type="entry name" value="FAD/NAD-bd_sf"/>
</dbReference>